<keyword evidence="1" id="KW-0812">Transmembrane</keyword>
<accession>A0A2S8FDL5</accession>
<reference evidence="2 3" key="1">
    <citation type="submission" date="2018-02" db="EMBL/GenBank/DDBJ databases">
        <title>Comparative genomes isolates from brazilian mangrove.</title>
        <authorList>
            <person name="Araujo J.E."/>
            <person name="Taketani R.G."/>
            <person name="Silva M.C.P."/>
            <person name="Loureco M.V."/>
            <person name="Andreote F.D."/>
        </authorList>
    </citation>
    <scope>NUCLEOTIDE SEQUENCE [LARGE SCALE GENOMIC DNA]</scope>
    <source>
        <strain evidence="2 3">Hex-1 MGV</strain>
    </source>
</reference>
<evidence type="ECO:0000256" key="1">
    <source>
        <dbReference type="SAM" id="Phobius"/>
    </source>
</evidence>
<name>A0A2S8FDL5_9BACT</name>
<dbReference type="RefSeq" id="WP_105332162.1">
    <property type="nucleotide sequence ID" value="NZ_PUHY01000014.1"/>
</dbReference>
<feature type="transmembrane region" description="Helical" evidence="1">
    <location>
        <begin position="82"/>
        <end position="104"/>
    </location>
</feature>
<gene>
    <name evidence="2" type="ORF">C5Y83_23060</name>
</gene>
<comment type="caution">
    <text evidence="2">The sequence shown here is derived from an EMBL/GenBank/DDBJ whole genome shotgun (WGS) entry which is preliminary data.</text>
</comment>
<organism evidence="2 3">
    <name type="scientific">Blastopirellula marina</name>
    <dbReference type="NCBI Taxonomy" id="124"/>
    <lineage>
        <taxon>Bacteria</taxon>
        <taxon>Pseudomonadati</taxon>
        <taxon>Planctomycetota</taxon>
        <taxon>Planctomycetia</taxon>
        <taxon>Pirellulales</taxon>
        <taxon>Pirellulaceae</taxon>
        <taxon>Blastopirellula</taxon>
    </lineage>
</organism>
<dbReference type="EMBL" id="PUHY01000014">
    <property type="protein sequence ID" value="PQO30257.1"/>
    <property type="molecule type" value="Genomic_DNA"/>
</dbReference>
<keyword evidence="1" id="KW-1133">Transmembrane helix</keyword>
<dbReference type="Proteomes" id="UP000238322">
    <property type="component" value="Unassembled WGS sequence"/>
</dbReference>
<feature type="transmembrane region" description="Helical" evidence="1">
    <location>
        <begin position="146"/>
        <end position="168"/>
    </location>
</feature>
<keyword evidence="1" id="KW-0472">Membrane</keyword>
<dbReference type="OrthoDB" id="284830at2"/>
<evidence type="ECO:0000313" key="2">
    <source>
        <dbReference type="EMBL" id="PQO30257.1"/>
    </source>
</evidence>
<feature type="transmembrane region" description="Helical" evidence="1">
    <location>
        <begin position="180"/>
        <end position="202"/>
    </location>
</feature>
<feature type="transmembrane region" description="Helical" evidence="1">
    <location>
        <begin position="110"/>
        <end position="134"/>
    </location>
</feature>
<evidence type="ECO:0000313" key="3">
    <source>
        <dbReference type="Proteomes" id="UP000238322"/>
    </source>
</evidence>
<dbReference type="AlphaFoldDB" id="A0A2S8FDL5"/>
<proteinExistence type="predicted"/>
<protein>
    <submittedName>
        <fullName evidence="2">Uncharacterized protein</fullName>
    </submittedName>
</protein>
<sequence>MAEQQEKIRVTCPSCFKRFEVSAKFAGREGPCPNCKKPIKIPALDEQVVLREQAEFGGVKSASGKLVFKPVARTDVKFSPMVMGVVLACTMVAFAIAYFVGAAAEDKDSLTWMVAAGSILVAIPICWSGYWFLRDDEYEPYMGQELWVRVLVCSVAYAAIWGLYGLLISYWDLSNNLNEYLPYFVITAAVCLVMGGFAAAGSFDIQPLSGFLHFSFYILVTLLLRLTMGLSGYYVYWWN</sequence>
<feature type="transmembrane region" description="Helical" evidence="1">
    <location>
        <begin position="214"/>
        <end position="236"/>
    </location>
</feature>